<feature type="non-terminal residue" evidence="1">
    <location>
        <position position="163"/>
    </location>
</feature>
<organism evidence="1">
    <name type="scientific">Campylobacter upsaliensis</name>
    <dbReference type="NCBI Taxonomy" id="28080"/>
    <lineage>
        <taxon>Bacteria</taxon>
        <taxon>Pseudomonadati</taxon>
        <taxon>Campylobacterota</taxon>
        <taxon>Epsilonproteobacteria</taxon>
        <taxon>Campylobacterales</taxon>
        <taxon>Campylobacteraceae</taxon>
        <taxon>Campylobacter</taxon>
    </lineage>
</organism>
<proteinExistence type="predicted"/>
<reference evidence="1" key="1">
    <citation type="submission" date="2018-05" db="EMBL/GenBank/DDBJ databases">
        <authorList>
            <consortium name="PulseNet: The National Subtyping Network for Foodborne Disease Surveillance"/>
            <person name="Tarr C.L."/>
            <person name="Trees E."/>
            <person name="Katz L.S."/>
            <person name="Carleton-Romer H.A."/>
            <person name="Stroika S."/>
            <person name="Kucerova Z."/>
            <person name="Roache K.F."/>
            <person name="Sabol A.L."/>
            <person name="Besser J."/>
            <person name="Gerner-Smidt P."/>
        </authorList>
    </citation>
    <scope>NUCLEOTIDE SEQUENCE</scope>
    <source>
        <strain evidence="1">D2813</strain>
    </source>
</reference>
<comment type="caution">
    <text evidence="1">The sequence shown here is derived from an EMBL/GenBank/DDBJ whole genome shotgun (WGS) entry which is preliminary data.</text>
</comment>
<evidence type="ECO:0000313" key="1">
    <source>
        <dbReference type="EMBL" id="EAJ7105360.1"/>
    </source>
</evidence>
<protein>
    <recommendedName>
        <fullName evidence="2">Papain-like cysteine peptidase (DUF1796)</fullName>
    </recommendedName>
</protein>
<name>A0A5L4Q378_CAMUP</name>
<accession>A0A5L4Q378</accession>
<evidence type="ECO:0008006" key="2">
    <source>
        <dbReference type="Google" id="ProtNLM"/>
    </source>
</evidence>
<gene>
    <name evidence="1" type="ORF">YZ54_07670</name>
</gene>
<dbReference type="InterPro" id="IPR014903">
    <property type="entry name" value="DUF1796"/>
</dbReference>
<sequence length="163" mass="19250">MCGQICKFSTFEFPKIKTDFITSIGSMCRVAHHLRKNHLRNLASPLDWMINDKLEVVFELFKSDFKDFFLSCSFVKNADDFIGKADVYRQVVRDDSNDMVAIHYFYSYEDLETQSERINKQARKRWVLIKDKICSSKNVVFMRSGEFDLETSKEFLHNVSKLF</sequence>
<dbReference type="EMBL" id="AACABH010000044">
    <property type="protein sequence ID" value="EAJ7105360.1"/>
    <property type="molecule type" value="Genomic_DNA"/>
</dbReference>
<dbReference type="AlphaFoldDB" id="A0A5L4Q378"/>
<dbReference type="Pfam" id="PF08795">
    <property type="entry name" value="DUF1796"/>
    <property type="match status" value="1"/>
</dbReference>